<comment type="caution">
    <text evidence="1">The sequence shown here is derived from an EMBL/GenBank/DDBJ whole genome shotgun (WGS) entry which is preliminary data.</text>
</comment>
<proteinExistence type="predicted"/>
<evidence type="ECO:0000313" key="1">
    <source>
        <dbReference type="EMBL" id="PZT52439.1"/>
    </source>
</evidence>
<protein>
    <submittedName>
        <fullName evidence="1">Uncharacterized protein</fullName>
    </submittedName>
</protein>
<dbReference type="Proteomes" id="UP000249204">
    <property type="component" value="Unassembled WGS sequence"/>
</dbReference>
<accession>A0A2W6N9Y8</accession>
<evidence type="ECO:0000313" key="2">
    <source>
        <dbReference type="Proteomes" id="UP000249204"/>
    </source>
</evidence>
<sequence length="220" mass="25961">MIDWLCRIFLHYAPEIKFSTEEIQAYEQLALNVMEDGLIEYDLPYAKFRYLTYVSLKGLYVFHGSNHTAIRIFEPRKQTLYNGQWTKAVFAASDPHWPMFYAIFNRSRLKGNFRNGCIRGRKQNYHFYSLNQSTISNDPWTEGMVYFLPRESFTAPKPRGISFDEWLCHEPVAPIAKLKVCPEDCYYFNKIAAHNDGESLIKTWLLYKERTRTTPTEGEH</sequence>
<dbReference type="EMBL" id="QKWW01000098">
    <property type="protein sequence ID" value="PZT52439.1"/>
    <property type="molecule type" value="Genomic_DNA"/>
</dbReference>
<dbReference type="RefSeq" id="WP_111273317.1">
    <property type="nucleotide sequence ID" value="NZ_QKWW01000098.1"/>
</dbReference>
<gene>
    <name evidence="1" type="ORF">DN757_27325</name>
</gene>
<organism evidence="1 2">
    <name type="scientific">Paenibacillus silvae</name>
    <dbReference type="NCBI Taxonomy" id="1325358"/>
    <lineage>
        <taxon>Bacteria</taxon>
        <taxon>Bacillati</taxon>
        <taxon>Bacillota</taxon>
        <taxon>Bacilli</taxon>
        <taxon>Bacillales</taxon>
        <taxon>Paenibacillaceae</taxon>
        <taxon>Paenibacillus</taxon>
    </lineage>
</organism>
<name>A0A2W6N9Y8_9BACL</name>
<reference evidence="1 2" key="1">
    <citation type="submission" date="2018-06" db="EMBL/GenBank/DDBJ databases">
        <title>Isolation of heavy metals resistant Paenibacillus silvae NC2 from Gold-Copper mine in ZiJin, China.</title>
        <authorList>
            <person name="Xu J."/>
            <person name="Mazhar H.S."/>
            <person name="Rensing C."/>
        </authorList>
    </citation>
    <scope>NUCLEOTIDE SEQUENCE [LARGE SCALE GENOMIC DNA]</scope>
    <source>
        <strain evidence="1 2">NC2</strain>
    </source>
</reference>
<dbReference type="AlphaFoldDB" id="A0A2W6N9Y8"/>